<keyword evidence="3" id="KW-0378">Hydrolase</keyword>
<proteinExistence type="predicted"/>
<dbReference type="PANTHER" id="PTHR11014:SF63">
    <property type="entry name" value="METALLOPEPTIDASE, PUTATIVE (AFU_ORTHOLOGUE AFUA_6G09600)-RELATED"/>
    <property type="match status" value="1"/>
</dbReference>
<dbReference type="PANTHER" id="PTHR11014">
    <property type="entry name" value="PEPTIDASE M20 FAMILY MEMBER"/>
    <property type="match status" value="1"/>
</dbReference>
<dbReference type="SUPFAM" id="SSF53187">
    <property type="entry name" value="Zn-dependent exopeptidases"/>
    <property type="match status" value="1"/>
</dbReference>
<feature type="binding site" evidence="1">
    <location>
        <position position="163"/>
    </location>
    <ligand>
        <name>Mn(2+)</name>
        <dbReference type="ChEBI" id="CHEBI:29035"/>
        <label>2</label>
    </ligand>
</feature>
<keyword evidence="1" id="KW-0479">Metal-binding</keyword>
<protein>
    <submittedName>
        <fullName evidence="3">Amidohydrolase</fullName>
    </submittedName>
</protein>
<feature type="domain" description="Peptidase M20 dimerisation" evidence="2">
    <location>
        <begin position="187"/>
        <end position="279"/>
    </location>
</feature>
<dbReference type="GO" id="GO:0016787">
    <property type="term" value="F:hydrolase activity"/>
    <property type="evidence" value="ECO:0007669"/>
    <property type="project" value="UniProtKB-KW"/>
</dbReference>
<keyword evidence="4" id="KW-1185">Reference proteome</keyword>
<dbReference type="RefSeq" id="WP_117521798.1">
    <property type="nucleotide sequence ID" value="NZ_AP031484.1"/>
</dbReference>
<dbReference type="InterPro" id="IPR002933">
    <property type="entry name" value="Peptidase_M20"/>
</dbReference>
<reference evidence="3 4" key="1">
    <citation type="submission" date="2018-08" db="EMBL/GenBank/DDBJ databases">
        <title>A genome reference for cultivated species of the human gut microbiota.</title>
        <authorList>
            <person name="Zou Y."/>
            <person name="Xue W."/>
            <person name="Luo G."/>
        </authorList>
    </citation>
    <scope>NUCLEOTIDE SEQUENCE [LARGE SCALE GENOMIC DNA]</scope>
    <source>
        <strain evidence="3 4">OF01-3</strain>
    </source>
</reference>
<comment type="cofactor">
    <cofactor evidence="1">
        <name>Mn(2+)</name>
        <dbReference type="ChEBI" id="CHEBI:29035"/>
    </cofactor>
    <text evidence="1">The Mn(2+) ion enhances activity.</text>
</comment>
<dbReference type="InterPro" id="IPR036264">
    <property type="entry name" value="Bact_exopeptidase_dim_dom"/>
</dbReference>
<dbReference type="AlphaFoldDB" id="A0A3E2THF6"/>
<feature type="binding site" evidence="1">
    <location>
        <position position="139"/>
    </location>
    <ligand>
        <name>Mn(2+)</name>
        <dbReference type="ChEBI" id="CHEBI:29035"/>
        <label>2</label>
    </ligand>
</feature>
<feature type="binding site" evidence="1">
    <location>
        <position position="105"/>
    </location>
    <ligand>
        <name>Mn(2+)</name>
        <dbReference type="ChEBI" id="CHEBI:29035"/>
        <label>2</label>
    </ligand>
</feature>
<dbReference type="NCBIfam" id="TIGR01891">
    <property type="entry name" value="amidohydrolases"/>
    <property type="match status" value="1"/>
</dbReference>
<dbReference type="InterPro" id="IPR011650">
    <property type="entry name" value="Peptidase_M20_dimer"/>
</dbReference>
<dbReference type="Pfam" id="PF07687">
    <property type="entry name" value="M20_dimer"/>
    <property type="match status" value="1"/>
</dbReference>
<name>A0A3E2THF6_9FIRM</name>
<dbReference type="InterPro" id="IPR017439">
    <property type="entry name" value="Amidohydrolase"/>
</dbReference>
<feature type="binding site" evidence="1">
    <location>
        <position position="103"/>
    </location>
    <ligand>
        <name>Mn(2+)</name>
        <dbReference type="ChEBI" id="CHEBI:29035"/>
        <label>2</label>
    </ligand>
</feature>
<organism evidence="3 4">
    <name type="scientific">Anaerococcus nagyae</name>
    <dbReference type="NCBI Taxonomy" id="1755241"/>
    <lineage>
        <taxon>Bacteria</taxon>
        <taxon>Bacillati</taxon>
        <taxon>Bacillota</taxon>
        <taxon>Tissierellia</taxon>
        <taxon>Tissierellales</taxon>
        <taxon>Peptoniphilaceae</taxon>
        <taxon>Anaerococcus</taxon>
    </lineage>
</organism>
<feature type="binding site" evidence="1">
    <location>
        <position position="370"/>
    </location>
    <ligand>
        <name>Mn(2+)</name>
        <dbReference type="ChEBI" id="CHEBI:29035"/>
        <label>2</label>
    </ligand>
</feature>
<dbReference type="EMBL" id="QVEU01000004">
    <property type="protein sequence ID" value="RGB75855.1"/>
    <property type="molecule type" value="Genomic_DNA"/>
</dbReference>
<dbReference type="GO" id="GO:0046872">
    <property type="term" value="F:metal ion binding"/>
    <property type="evidence" value="ECO:0007669"/>
    <property type="project" value="UniProtKB-KW"/>
</dbReference>
<dbReference type="SUPFAM" id="SSF55031">
    <property type="entry name" value="Bacterial exopeptidase dimerisation domain"/>
    <property type="match status" value="1"/>
</dbReference>
<evidence type="ECO:0000256" key="1">
    <source>
        <dbReference type="PIRSR" id="PIRSR005962-1"/>
    </source>
</evidence>
<dbReference type="OrthoDB" id="9776731at2"/>
<dbReference type="PIRSF" id="PIRSF005962">
    <property type="entry name" value="Pept_M20D_amidohydro"/>
    <property type="match status" value="1"/>
</dbReference>
<evidence type="ECO:0000259" key="2">
    <source>
        <dbReference type="Pfam" id="PF07687"/>
    </source>
</evidence>
<dbReference type="Gene3D" id="3.40.630.10">
    <property type="entry name" value="Zn peptidases"/>
    <property type="match status" value="1"/>
</dbReference>
<gene>
    <name evidence="3" type="ORF">DXA39_05905</name>
</gene>
<dbReference type="Proteomes" id="UP000261011">
    <property type="component" value="Unassembled WGS sequence"/>
</dbReference>
<evidence type="ECO:0000313" key="4">
    <source>
        <dbReference type="Proteomes" id="UP000261011"/>
    </source>
</evidence>
<keyword evidence="1" id="KW-0464">Manganese</keyword>
<accession>A0A3E2THF6</accession>
<sequence>MSKEKLKELIYNDEDQIIKERREIHQNPELAMQEYETNDYIKEKLESYGLEVKQLEPTGLIADINPDSDGKTVLLRADFDALPIQETNEFDFKSKNEGKSHACGHDTHVAMLLAATRALIEVKDELPGTVRLLFQPGEETGDGGKSVVKQGVTKGVDSGFAIHIFTNFDLGYAATGYNQVMAGNYFFEVSFKGKSAHGSTPYLGSDAIMMLNTFINGANGAVSRKVDALNTPIVLNFGVISAGSVGNAVASDAKLTGSFRFFDNDSADEFLKELQKIADISADMYGGSAKFTYNQGAGPVINEKRSTDTAVKVASEIFGKDHVKTDLRVAGSEDFGLLLAGFEDYKGMPGSYMCIGARNPDDKSTFPTNHAQNFNPDESAFKDGALVLAQYAYTFLNEGEDLKQ</sequence>
<dbReference type="Pfam" id="PF01546">
    <property type="entry name" value="Peptidase_M20"/>
    <property type="match status" value="1"/>
</dbReference>
<comment type="caution">
    <text evidence="3">The sequence shown here is derived from an EMBL/GenBank/DDBJ whole genome shotgun (WGS) entry which is preliminary data.</text>
</comment>
<dbReference type="Gene3D" id="3.30.70.360">
    <property type="match status" value="1"/>
</dbReference>
<evidence type="ECO:0000313" key="3">
    <source>
        <dbReference type="EMBL" id="RGB75855.1"/>
    </source>
</evidence>